<keyword evidence="2 7" id="KW-0812">Transmembrane</keyword>
<comment type="subcellular location">
    <subcellularLocation>
        <location evidence="1">Membrane</location>
        <topology evidence="1">Multi-pass membrane protein</topology>
    </subcellularLocation>
</comment>
<dbReference type="InterPro" id="IPR052337">
    <property type="entry name" value="SAT4-like"/>
</dbReference>
<dbReference type="InParanoid" id="A0A0C3KJF0"/>
<dbReference type="HOGENOM" id="CLU_052841_2_0_1"/>
<evidence type="ECO:0000256" key="2">
    <source>
        <dbReference type="ARBA" id="ARBA00022692"/>
    </source>
</evidence>
<dbReference type="Pfam" id="PF20684">
    <property type="entry name" value="Fung_rhodopsin"/>
    <property type="match status" value="1"/>
</dbReference>
<keyword evidence="10" id="KW-1185">Reference proteome</keyword>
<dbReference type="AlphaFoldDB" id="A0A0C3KJF0"/>
<evidence type="ECO:0000256" key="4">
    <source>
        <dbReference type="ARBA" id="ARBA00023136"/>
    </source>
</evidence>
<organism evidence="9 10">
    <name type="scientific">Pisolithus tinctorius Marx 270</name>
    <dbReference type="NCBI Taxonomy" id="870435"/>
    <lineage>
        <taxon>Eukaryota</taxon>
        <taxon>Fungi</taxon>
        <taxon>Dikarya</taxon>
        <taxon>Basidiomycota</taxon>
        <taxon>Agaricomycotina</taxon>
        <taxon>Agaricomycetes</taxon>
        <taxon>Agaricomycetidae</taxon>
        <taxon>Boletales</taxon>
        <taxon>Sclerodermatineae</taxon>
        <taxon>Pisolithaceae</taxon>
        <taxon>Pisolithus</taxon>
    </lineage>
</organism>
<evidence type="ECO:0000256" key="3">
    <source>
        <dbReference type="ARBA" id="ARBA00022989"/>
    </source>
</evidence>
<keyword evidence="3 7" id="KW-1133">Transmembrane helix</keyword>
<dbReference type="OrthoDB" id="3229610at2759"/>
<comment type="similarity">
    <text evidence="5">Belongs to the SAT4 family.</text>
</comment>
<dbReference type="GO" id="GO:0016020">
    <property type="term" value="C:membrane"/>
    <property type="evidence" value="ECO:0007669"/>
    <property type="project" value="UniProtKB-SubCell"/>
</dbReference>
<dbReference type="Proteomes" id="UP000054217">
    <property type="component" value="Unassembled WGS sequence"/>
</dbReference>
<name>A0A0C3KJF0_PISTI</name>
<protein>
    <recommendedName>
        <fullName evidence="8">Rhodopsin domain-containing protein</fullName>
    </recommendedName>
</protein>
<feature type="transmembrane region" description="Helical" evidence="7">
    <location>
        <begin position="53"/>
        <end position="73"/>
    </location>
</feature>
<gene>
    <name evidence="9" type="ORF">M404DRAFT_131885</name>
</gene>
<proteinExistence type="inferred from homology"/>
<feature type="transmembrane region" description="Helical" evidence="7">
    <location>
        <begin position="20"/>
        <end position="41"/>
    </location>
</feature>
<feature type="compositionally biased region" description="Polar residues" evidence="6">
    <location>
        <begin position="296"/>
        <end position="311"/>
    </location>
</feature>
<feature type="region of interest" description="Disordered" evidence="6">
    <location>
        <begin position="348"/>
        <end position="375"/>
    </location>
</feature>
<feature type="transmembrane region" description="Helical" evidence="7">
    <location>
        <begin position="213"/>
        <end position="235"/>
    </location>
</feature>
<reference evidence="9 10" key="1">
    <citation type="submission" date="2014-04" db="EMBL/GenBank/DDBJ databases">
        <authorList>
            <consortium name="DOE Joint Genome Institute"/>
            <person name="Kuo A."/>
            <person name="Kohler A."/>
            <person name="Costa M.D."/>
            <person name="Nagy L.G."/>
            <person name="Floudas D."/>
            <person name="Copeland A."/>
            <person name="Barry K.W."/>
            <person name="Cichocki N."/>
            <person name="Veneault-Fourrey C."/>
            <person name="LaButti K."/>
            <person name="Lindquist E.A."/>
            <person name="Lipzen A."/>
            <person name="Lundell T."/>
            <person name="Morin E."/>
            <person name="Murat C."/>
            <person name="Sun H."/>
            <person name="Tunlid A."/>
            <person name="Henrissat B."/>
            <person name="Grigoriev I.V."/>
            <person name="Hibbett D.S."/>
            <person name="Martin F."/>
            <person name="Nordberg H.P."/>
            <person name="Cantor M.N."/>
            <person name="Hua S.X."/>
        </authorList>
    </citation>
    <scope>NUCLEOTIDE SEQUENCE [LARGE SCALE GENOMIC DNA]</scope>
    <source>
        <strain evidence="9 10">Marx 270</strain>
    </source>
</reference>
<evidence type="ECO:0000256" key="7">
    <source>
        <dbReference type="SAM" id="Phobius"/>
    </source>
</evidence>
<evidence type="ECO:0000313" key="9">
    <source>
        <dbReference type="EMBL" id="KIO09697.1"/>
    </source>
</evidence>
<sequence length="375" mass="41681">MSKYVPGLSRWEHPTDTSCRPVLITVFHVFAICLTTFRLGFRYYIRRLWWDDFWAALSCCCTFVCLVATWMLASPLDNPYIQTNTLGIAAQSRTTHVISWWMDVLFYTCSIWFARLSIVSSFIRIAPPSCSRTAALAAAALFVGMWLYIMLAKTIPCAMDRSWYNVAFIQCPIPEWVAISEVITDSLSDIILVCLPLRLLWRLRVPSNQRTMIIAVFSSSILTSIISVIHTTYIIPPTFIGGVTANVESAVSLIVCNLLVIVTFIYRLRHGGRDMGTCDKSASGCLTTIEFGMSANSESRCPTTNRTTGSDSGHLGSQAYSNFSEETYLSVLPQKRSVLSDEEIELSPVPTRSLSGSSSPSWPLAPSPGCLSRLN</sequence>
<keyword evidence="4 7" id="KW-0472">Membrane</keyword>
<dbReference type="EMBL" id="KN831954">
    <property type="protein sequence ID" value="KIO09697.1"/>
    <property type="molecule type" value="Genomic_DNA"/>
</dbReference>
<evidence type="ECO:0000313" key="10">
    <source>
        <dbReference type="Proteomes" id="UP000054217"/>
    </source>
</evidence>
<feature type="transmembrane region" description="Helical" evidence="7">
    <location>
        <begin position="104"/>
        <end position="123"/>
    </location>
</feature>
<feature type="compositionally biased region" description="Low complexity" evidence="6">
    <location>
        <begin position="348"/>
        <end position="368"/>
    </location>
</feature>
<evidence type="ECO:0000256" key="6">
    <source>
        <dbReference type="SAM" id="MobiDB-lite"/>
    </source>
</evidence>
<dbReference type="InterPro" id="IPR049326">
    <property type="entry name" value="Rhodopsin_dom_fungi"/>
</dbReference>
<reference evidence="10" key="2">
    <citation type="submission" date="2015-01" db="EMBL/GenBank/DDBJ databases">
        <title>Evolutionary Origins and Diversification of the Mycorrhizal Mutualists.</title>
        <authorList>
            <consortium name="DOE Joint Genome Institute"/>
            <consortium name="Mycorrhizal Genomics Consortium"/>
            <person name="Kohler A."/>
            <person name="Kuo A."/>
            <person name="Nagy L.G."/>
            <person name="Floudas D."/>
            <person name="Copeland A."/>
            <person name="Barry K.W."/>
            <person name="Cichocki N."/>
            <person name="Veneault-Fourrey C."/>
            <person name="LaButti K."/>
            <person name="Lindquist E.A."/>
            <person name="Lipzen A."/>
            <person name="Lundell T."/>
            <person name="Morin E."/>
            <person name="Murat C."/>
            <person name="Riley R."/>
            <person name="Ohm R."/>
            <person name="Sun H."/>
            <person name="Tunlid A."/>
            <person name="Henrissat B."/>
            <person name="Grigoriev I.V."/>
            <person name="Hibbett D.S."/>
            <person name="Martin F."/>
        </authorList>
    </citation>
    <scope>NUCLEOTIDE SEQUENCE [LARGE SCALE GENOMIC DNA]</scope>
    <source>
        <strain evidence="10">Marx 270</strain>
    </source>
</reference>
<accession>A0A0C3KJF0</accession>
<evidence type="ECO:0000259" key="8">
    <source>
        <dbReference type="Pfam" id="PF20684"/>
    </source>
</evidence>
<evidence type="ECO:0000256" key="5">
    <source>
        <dbReference type="ARBA" id="ARBA00038359"/>
    </source>
</evidence>
<evidence type="ECO:0000256" key="1">
    <source>
        <dbReference type="ARBA" id="ARBA00004141"/>
    </source>
</evidence>
<feature type="transmembrane region" description="Helical" evidence="7">
    <location>
        <begin position="135"/>
        <end position="156"/>
    </location>
</feature>
<feature type="region of interest" description="Disordered" evidence="6">
    <location>
        <begin position="296"/>
        <end position="316"/>
    </location>
</feature>
<dbReference type="PANTHER" id="PTHR33048:SF114">
    <property type="entry name" value="MEMBRANE PROTEIN PTH11-LIKE, PUTATIVE (AFU_ORTHOLOGUE AFUA_7G06620)-RELATED"/>
    <property type="match status" value="1"/>
</dbReference>
<dbReference type="PANTHER" id="PTHR33048">
    <property type="entry name" value="PTH11-LIKE INTEGRAL MEMBRANE PROTEIN (AFU_ORTHOLOGUE AFUA_5G11245)"/>
    <property type="match status" value="1"/>
</dbReference>
<dbReference type="STRING" id="870435.A0A0C3KJF0"/>
<feature type="transmembrane region" description="Helical" evidence="7">
    <location>
        <begin position="247"/>
        <end position="266"/>
    </location>
</feature>
<feature type="domain" description="Rhodopsin" evidence="8">
    <location>
        <begin position="38"/>
        <end position="236"/>
    </location>
</feature>